<keyword evidence="2" id="KW-0732">Signal</keyword>
<dbReference type="AlphaFoldDB" id="A0A9P5ARR9"/>
<keyword evidence="4" id="KW-1185">Reference proteome</keyword>
<feature type="region of interest" description="Disordered" evidence="1">
    <location>
        <begin position="58"/>
        <end position="133"/>
    </location>
</feature>
<evidence type="ECO:0000313" key="3">
    <source>
        <dbReference type="EMBL" id="KAF4343758.1"/>
    </source>
</evidence>
<evidence type="ECO:0000256" key="2">
    <source>
        <dbReference type="SAM" id="SignalP"/>
    </source>
</evidence>
<reference evidence="3" key="1">
    <citation type="journal article" date="2017" name="Mycologia">
        <title>Fusarium algeriense, sp. nov., a novel toxigenic crown rot pathogen of durum wheat from Algeria is nested in the Fusarium burgessii species complex.</title>
        <authorList>
            <person name="Laraba I."/>
            <person name="Keddad A."/>
            <person name="Boureghda H."/>
            <person name="Abdallah N."/>
            <person name="Vaughan M.M."/>
            <person name="Proctor R.H."/>
            <person name="Busman M."/>
            <person name="O'Donnell K."/>
        </authorList>
    </citation>
    <scope>NUCLEOTIDE SEQUENCE</scope>
    <source>
        <strain evidence="3">NRRL 25174</strain>
    </source>
</reference>
<feature type="signal peptide" evidence="2">
    <location>
        <begin position="1"/>
        <end position="25"/>
    </location>
</feature>
<dbReference type="EMBL" id="PVQB02000081">
    <property type="protein sequence ID" value="KAF4343758.1"/>
    <property type="molecule type" value="Genomic_DNA"/>
</dbReference>
<dbReference type="OrthoDB" id="5104749at2759"/>
<comment type="caution">
    <text evidence="3">The sequence shown here is derived from an EMBL/GenBank/DDBJ whole genome shotgun (WGS) entry which is preliminary data.</text>
</comment>
<feature type="compositionally biased region" description="Low complexity" evidence="1">
    <location>
        <begin position="76"/>
        <end position="88"/>
    </location>
</feature>
<accession>A0A9P5ARR9</accession>
<name>A0A9P5ARR9_9HYPO</name>
<sequence>MQYLSKSLLGLALLATPPIAAPVLAAPQMPGIVVPDSVPADNGHAGYFGHKILPRFKPPSRFTTTSKNDAVRSKTKSLPSSKSPSPTTTDKDSVRHSKTKTLPSFESLSPIASQTSGPISTDRDYVGHSNDPKTLANQRQMALEIITIGECEGYKACGTSAVEGKKFLSGINSQAIRNMTVSIEQVNASPITIQVNVTNNSPLPITFWKDESPLCPWAADLGFFHYHQKIRSSDFGVRLRGEAHDYRPSRLSDLVELLPYQSETAKVVIPYRDDPVGKAWLDHLKSTGPTRLSMSGNWYGIWVGSKEEIMKTDMNDDKDGFDFWNDFFLPWQAKIIGSQEEKALLSLLLKTE</sequence>
<feature type="compositionally biased region" description="Polar residues" evidence="1">
    <location>
        <begin position="100"/>
        <end position="119"/>
    </location>
</feature>
<evidence type="ECO:0000256" key="1">
    <source>
        <dbReference type="SAM" id="MobiDB-lite"/>
    </source>
</evidence>
<feature type="chain" id="PRO_5040178098" evidence="2">
    <location>
        <begin position="26"/>
        <end position="352"/>
    </location>
</feature>
<organism evidence="3 4">
    <name type="scientific">Fusarium beomiforme</name>
    <dbReference type="NCBI Taxonomy" id="44412"/>
    <lineage>
        <taxon>Eukaryota</taxon>
        <taxon>Fungi</taxon>
        <taxon>Dikarya</taxon>
        <taxon>Ascomycota</taxon>
        <taxon>Pezizomycotina</taxon>
        <taxon>Sordariomycetes</taxon>
        <taxon>Hypocreomycetidae</taxon>
        <taxon>Hypocreales</taxon>
        <taxon>Nectriaceae</taxon>
        <taxon>Fusarium</taxon>
        <taxon>Fusarium burgessii species complex</taxon>
    </lineage>
</organism>
<gene>
    <name evidence="3" type="ORF">FBEOM_2260</name>
</gene>
<evidence type="ECO:0000313" key="4">
    <source>
        <dbReference type="Proteomes" id="UP000730481"/>
    </source>
</evidence>
<dbReference type="Proteomes" id="UP000730481">
    <property type="component" value="Unassembled WGS sequence"/>
</dbReference>
<proteinExistence type="predicted"/>
<reference evidence="3" key="2">
    <citation type="submission" date="2020-02" db="EMBL/GenBank/DDBJ databases">
        <title>Identification and distribution of gene clusters putatively required for synthesis of sphingolipid metabolism inhibitors in phylogenetically diverse species of the filamentous fungus Fusarium.</title>
        <authorList>
            <person name="Kim H.-S."/>
            <person name="Busman M."/>
            <person name="Brown D.W."/>
            <person name="Divon H."/>
            <person name="Uhlig S."/>
            <person name="Proctor R.H."/>
        </authorList>
    </citation>
    <scope>NUCLEOTIDE SEQUENCE</scope>
    <source>
        <strain evidence="3">NRRL 25174</strain>
    </source>
</reference>
<protein>
    <submittedName>
        <fullName evidence="3">Uncharacterized protein</fullName>
    </submittedName>
</protein>